<reference evidence="1" key="1">
    <citation type="submission" date="2022-01" db="EMBL/GenBank/DDBJ databases">
        <title>Genome-Based Taxonomic Classification of the Phylum Actinobacteria.</title>
        <authorList>
            <person name="Gao Y."/>
        </authorList>
    </citation>
    <scope>NUCLEOTIDE SEQUENCE</scope>
    <source>
        <strain evidence="1">KLBMP 8922</strain>
    </source>
</reference>
<dbReference type="SUPFAM" id="SSF54001">
    <property type="entry name" value="Cysteine proteinases"/>
    <property type="match status" value="1"/>
</dbReference>
<sequence length="321" mass="34041">MTFPSPIRPGDIVLSRGTGWISRAICLLDDSPVSHALLAHRHGRLAETVGQGLQTVTFDEAREGHDLILARTLATPADPEPVLAVADVHLERGARYAHQQIVLLAVLCLTRRAALGPGAHGMIRSVLDQAAAALNSMAERGQHPMICSEFVYRCYHEARPEAPYVLKIGTDDAHDGAPTLLQWAGTQPNLDAVAAPARLVGFDPAKAETALSPLIAAFSAAAGRPGLASAVVPPDTDTDGGLLASIGAFGAALHRTRTPRQEQDATRPPTVQQAVEAIRTTHAAPDFVTPGDLARTTSLTEIHRNEDTAPAIKTATQLLRR</sequence>
<dbReference type="Gene3D" id="3.90.1720.10">
    <property type="entry name" value="endopeptidase domain like (from Nostoc punctiforme)"/>
    <property type="match status" value="1"/>
</dbReference>
<comment type="caution">
    <text evidence="1">The sequence shown here is derived from an EMBL/GenBank/DDBJ whole genome shotgun (WGS) entry which is preliminary data.</text>
</comment>
<protein>
    <submittedName>
        <fullName evidence="1">Uncharacterized protein</fullName>
    </submittedName>
</protein>
<keyword evidence="2" id="KW-1185">Reference proteome</keyword>
<dbReference type="EMBL" id="JAKFHA010000008">
    <property type="protein sequence ID" value="MCF2528874.1"/>
    <property type="molecule type" value="Genomic_DNA"/>
</dbReference>
<organism evidence="1 2">
    <name type="scientific">Yinghuangia soli</name>
    <dbReference type="NCBI Taxonomy" id="2908204"/>
    <lineage>
        <taxon>Bacteria</taxon>
        <taxon>Bacillati</taxon>
        <taxon>Actinomycetota</taxon>
        <taxon>Actinomycetes</taxon>
        <taxon>Kitasatosporales</taxon>
        <taxon>Streptomycetaceae</taxon>
        <taxon>Yinghuangia</taxon>
    </lineage>
</organism>
<dbReference type="InterPro" id="IPR038765">
    <property type="entry name" value="Papain-like_cys_pep_sf"/>
</dbReference>
<name>A0AA41PZN9_9ACTN</name>
<evidence type="ECO:0000313" key="1">
    <source>
        <dbReference type="EMBL" id="MCF2528874.1"/>
    </source>
</evidence>
<dbReference type="Proteomes" id="UP001165378">
    <property type="component" value="Unassembled WGS sequence"/>
</dbReference>
<evidence type="ECO:0000313" key="2">
    <source>
        <dbReference type="Proteomes" id="UP001165378"/>
    </source>
</evidence>
<dbReference type="AlphaFoldDB" id="A0AA41PZN9"/>
<accession>A0AA41PZN9</accession>
<proteinExistence type="predicted"/>
<gene>
    <name evidence="1" type="ORF">LZ495_16845</name>
</gene>
<dbReference type="RefSeq" id="WP_235053038.1">
    <property type="nucleotide sequence ID" value="NZ_JAKFHA010000008.1"/>
</dbReference>